<dbReference type="GO" id="GO:0046872">
    <property type="term" value="F:metal ion binding"/>
    <property type="evidence" value="ECO:0007669"/>
    <property type="project" value="UniProtKB-KW"/>
</dbReference>
<dbReference type="CDD" id="cd01914">
    <property type="entry name" value="HCP"/>
    <property type="match status" value="1"/>
</dbReference>
<feature type="binding site" evidence="6">
    <location>
        <position position="493"/>
    </location>
    <ligand>
        <name>hybrid [4Fe-2O-2S] cluster</name>
        <dbReference type="ChEBI" id="CHEBI:60519"/>
    </ligand>
</feature>
<comment type="subcellular location">
    <subcellularLocation>
        <location evidence="6">Cytoplasm</location>
    </subcellularLocation>
</comment>
<dbReference type="Gene3D" id="3.40.50.2030">
    <property type="match status" value="2"/>
</dbReference>
<comment type="caution">
    <text evidence="7">The sequence shown here is derived from an EMBL/GenBank/DDBJ whole genome shotgun (WGS) entry which is preliminary data.</text>
</comment>
<feature type="binding site" evidence="6">
    <location>
        <position position="313"/>
    </location>
    <ligand>
        <name>hybrid [4Fe-2O-2S] cluster</name>
        <dbReference type="ChEBI" id="CHEBI:60519"/>
    </ligand>
</feature>
<proteinExistence type="inferred from homology"/>
<comment type="cofactor">
    <cofactor evidence="6">
        <name>[4Fe-4S] cluster</name>
        <dbReference type="ChEBI" id="CHEBI:49883"/>
    </cofactor>
    <text evidence="6">Binds 1 [4Fe-4S] cluster.</text>
</comment>
<keyword evidence="2 6" id="KW-0479">Metal-binding</keyword>
<dbReference type="EMBL" id="DSYK01000087">
    <property type="protein sequence ID" value="HGS20559.1"/>
    <property type="molecule type" value="Genomic_DNA"/>
</dbReference>
<dbReference type="InterPro" id="IPR016100">
    <property type="entry name" value="Prismane_a-bundle"/>
</dbReference>
<dbReference type="InterPro" id="IPR011254">
    <property type="entry name" value="Prismane-like_sf"/>
</dbReference>
<feature type="binding site" evidence="6">
    <location>
        <position position="457"/>
    </location>
    <ligand>
        <name>hybrid [4Fe-2O-2S] cluster</name>
        <dbReference type="ChEBI" id="CHEBI:60519"/>
    </ligand>
</feature>
<dbReference type="InterPro" id="IPR016099">
    <property type="entry name" value="Prismane-like_a/b-sand"/>
</dbReference>
<dbReference type="HAMAP" id="MF_00069">
    <property type="entry name" value="Hydroxylam_reduct"/>
    <property type="match status" value="1"/>
</dbReference>
<dbReference type="GO" id="GO:0042542">
    <property type="term" value="P:response to hydrogen peroxide"/>
    <property type="evidence" value="ECO:0007669"/>
    <property type="project" value="TreeGrafter"/>
</dbReference>
<dbReference type="PIRSF" id="PIRSF000076">
    <property type="entry name" value="HCP"/>
    <property type="match status" value="1"/>
</dbReference>
<gene>
    <name evidence="6" type="primary">hcp</name>
    <name evidence="7" type="ORF">ENT37_01680</name>
</gene>
<dbReference type="GO" id="GO:0050418">
    <property type="term" value="F:hydroxylamine reductase activity"/>
    <property type="evidence" value="ECO:0007669"/>
    <property type="project" value="UniProtKB-UniRule"/>
</dbReference>
<dbReference type="InterPro" id="IPR004137">
    <property type="entry name" value="HCP/CODH"/>
</dbReference>
<keyword evidence="1 6" id="KW-0963">Cytoplasm</keyword>
<dbReference type="GO" id="GO:0051539">
    <property type="term" value="F:4 iron, 4 sulfur cluster binding"/>
    <property type="evidence" value="ECO:0007669"/>
    <property type="project" value="UniProtKB-KW"/>
</dbReference>
<dbReference type="NCBIfam" id="NF003658">
    <property type="entry name" value="PRK05290.1"/>
    <property type="match status" value="1"/>
</dbReference>
<dbReference type="PANTHER" id="PTHR30109">
    <property type="entry name" value="HYDROXYLAMINE REDUCTASE"/>
    <property type="match status" value="1"/>
</dbReference>
<dbReference type="AlphaFoldDB" id="A0A7C4KHT4"/>
<evidence type="ECO:0000256" key="4">
    <source>
        <dbReference type="ARBA" id="ARBA00023004"/>
    </source>
</evidence>
<comment type="catalytic activity">
    <reaction evidence="6">
        <text>A + NH4(+) + H2O = hydroxylamine + AH2 + H(+)</text>
        <dbReference type="Rhea" id="RHEA:22052"/>
        <dbReference type="ChEBI" id="CHEBI:13193"/>
        <dbReference type="ChEBI" id="CHEBI:15377"/>
        <dbReference type="ChEBI" id="CHEBI:15378"/>
        <dbReference type="ChEBI" id="CHEBI:15429"/>
        <dbReference type="ChEBI" id="CHEBI:17499"/>
        <dbReference type="ChEBI" id="CHEBI:28938"/>
        <dbReference type="EC" id="1.7.99.1"/>
    </reaction>
</comment>
<feature type="binding site" evidence="6">
    <location>
        <position position="7"/>
    </location>
    <ligand>
        <name>[4Fe-4S] cluster</name>
        <dbReference type="ChEBI" id="CHEBI:49883"/>
    </ligand>
</feature>
<keyword evidence="6" id="KW-0004">4Fe-4S</keyword>
<protein>
    <recommendedName>
        <fullName evidence="6">Hydroxylamine reductase</fullName>
        <ecNumber evidence="6">1.7.99.1</ecNumber>
    </recommendedName>
    <alternativeName>
        <fullName evidence="6">Hybrid-cluster protein</fullName>
        <shortName evidence="6">HCP</shortName>
    </alternativeName>
    <alternativeName>
        <fullName evidence="6">Prismane protein</fullName>
    </alternativeName>
</protein>
<comment type="cofactor">
    <cofactor evidence="6">
        <name>hybrid [4Fe-2O-2S] cluster</name>
        <dbReference type="ChEBI" id="CHEBI:60519"/>
    </cofactor>
    <text evidence="6">Binds 1 hybrid [4Fe-2O-2S] cluster.</text>
</comment>
<dbReference type="InterPro" id="IPR010048">
    <property type="entry name" value="Hydroxylam_reduct"/>
</dbReference>
<keyword evidence="3 6" id="KW-0560">Oxidoreductase</keyword>
<evidence type="ECO:0000256" key="3">
    <source>
        <dbReference type="ARBA" id="ARBA00023002"/>
    </source>
</evidence>
<feature type="binding site" evidence="6">
    <location>
        <position position="269"/>
    </location>
    <ligand>
        <name>hybrid [4Fe-2O-2S] cluster</name>
        <dbReference type="ChEBI" id="CHEBI:60519"/>
    </ligand>
</feature>
<dbReference type="Gene3D" id="1.20.1270.20">
    <property type="match status" value="2"/>
</dbReference>
<feature type="binding site" evidence="6">
    <location>
        <position position="491"/>
    </location>
    <ligand>
        <name>hybrid [4Fe-2O-2S] cluster</name>
        <dbReference type="ChEBI" id="CHEBI:60519"/>
    </ligand>
</feature>
<keyword evidence="5 6" id="KW-0411">Iron-sulfur</keyword>
<evidence type="ECO:0000313" key="7">
    <source>
        <dbReference type="EMBL" id="HGS20559.1"/>
    </source>
</evidence>
<feature type="binding site" evidence="6">
    <location>
        <position position="245"/>
    </location>
    <ligand>
        <name>hybrid [4Fe-2O-2S] cluster</name>
        <dbReference type="ChEBI" id="CHEBI:60519"/>
    </ligand>
</feature>
<feature type="binding site" evidence="6">
    <location>
        <position position="432"/>
    </location>
    <ligand>
        <name>hybrid [4Fe-2O-2S] cluster</name>
        <dbReference type="ChEBI" id="CHEBI:60519"/>
    </ligand>
</feature>
<evidence type="ECO:0000256" key="6">
    <source>
        <dbReference type="HAMAP-Rule" id="MF_00069"/>
    </source>
</evidence>
<feature type="binding site" description="via persulfide group" evidence="6">
    <location>
        <position position="404"/>
    </location>
    <ligand>
        <name>hybrid [4Fe-2O-2S] cluster</name>
        <dbReference type="ChEBI" id="CHEBI:60519"/>
    </ligand>
</feature>
<dbReference type="NCBIfam" id="TIGR01703">
    <property type="entry name" value="hybrid_clust"/>
    <property type="match status" value="1"/>
</dbReference>
<dbReference type="Pfam" id="PF03063">
    <property type="entry name" value="Prismane"/>
    <property type="match status" value="1"/>
</dbReference>
<dbReference type="GO" id="GO:0004601">
    <property type="term" value="F:peroxidase activity"/>
    <property type="evidence" value="ECO:0007669"/>
    <property type="project" value="TreeGrafter"/>
</dbReference>
<sequence>MTCPMFCYQCEQTSLGSGCTDFGVCGKEPEVSALQDLLIYQLEGMAFWGVKVLERGQTIPAEVHRFVIDALFSTLTNVNFDPAFFFELLRKSAEIKAGLRTRAGEEAGEWPEAARYALPAAESEIQRDAFAVDIRGQAEENPDVQSLKDTWLYGLKGMAAYAHHAWVLGYREDAVNRYFYRGLSDLLDRQLTLADLTGKIMEFGQVNLRCMELLDRANTETFGHPEPTRARISRKKGPFIVVSGHDLYDLKLLLEQTAGTGVQVYTHGEMLPALAYPELKKYPHLVGNYGSAWQNQQREFSGLPGCILMTTNCLMEPRPSYSDRIFTTGVVGWNGIPHIPEREGTKDFSPLIQKALELGGWTEDEPELSIPIGFGRRAILERAGEIIEAVKAGKIRHFFLVGGCDGARAGRNYYTEFAVQTPPDTVVMTLACGKYRFNRLDLGTIAGLPRLLDLGQCNDAYSAIQVALALADAFQCSVNELPLTLVLSWYEQKAVGILLTLLSLGIQNIYLGPSLPAFISPNVLHFLVDQFRIHPISTPARDMAAALS</sequence>
<feature type="binding site" evidence="6">
    <location>
        <position position="25"/>
    </location>
    <ligand>
        <name>[4Fe-4S] cluster</name>
        <dbReference type="ChEBI" id="CHEBI:49883"/>
    </ligand>
</feature>
<dbReference type="EC" id="1.7.99.1" evidence="6"/>
<dbReference type="PANTHER" id="PTHR30109:SF0">
    <property type="entry name" value="HYDROXYLAMINE REDUCTASE"/>
    <property type="match status" value="1"/>
</dbReference>
<dbReference type="FunFam" id="3.40.50.2030:FF:000001">
    <property type="entry name" value="Hydroxylamine reductase"/>
    <property type="match status" value="1"/>
</dbReference>
<accession>A0A7C4KHT4</accession>
<dbReference type="SUPFAM" id="SSF56821">
    <property type="entry name" value="Prismane protein-like"/>
    <property type="match status" value="1"/>
</dbReference>
<feature type="binding site" evidence="6">
    <location>
        <position position="19"/>
    </location>
    <ligand>
        <name>[4Fe-4S] cluster</name>
        <dbReference type="ChEBI" id="CHEBI:49883"/>
    </ligand>
</feature>
<reference evidence="7" key="1">
    <citation type="journal article" date="2020" name="mSystems">
        <title>Genome- and Community-Level Interaction Insights into Carbon Utilization and Element Cycling Functions of Hydrothermarchaeota in Hydrothermal Sediment.</title>
        <authorList>
            <person name="Zhou Z."/>
            <person name="Liu Y."/>
            <person name="Xu W."/>
            <person name="Pan J."/>
            <person name="Luo Z.H."/>
            <person name="Li M."/>
        </authorList>
    </citation>
    <scope>NUCLEOTIDE SEQUENCE [LARGE SCALE GENOMIC DNA]</scope>
    <source>
        <strain evidence="7">SpSt-573</strain>
    </source>
</reference>
<feature type="modified residue" description="Cysteine persulfide" evidence="6">
    <location>
        <position position="404"/>
    </location>
</feature>
<evidence type="ECO:0000256" key="5">
    <source>
        <dbReference type="ARBA" id="ARBA00023014"/>
    </source>
</evidence>
<comment type="similarity">
    <text evidence="6">Belongs to the HCP family.</text>
</comment>
<evidence type="ECO:0000256" key="1">
    <source>
        <dbReference type="ARBA" id="ARBA00022490"/>
    </source>
</evidence>
<comment type="function">
    <text evidence="6">Catalyzes the reduction of hydroxylamine to form NH(3) and H(2)O.</text>
</comment>
<keyword evidence="4 6" id="KW-0408">Iron</keyword>
<dbReference type="GO" id="GO:0005737">
    <property type="term" value="C:cytoplasm"/>
    <property type="evidence" value="ECO:0007669"/>
    <property type="project" value="UniProtKB-SubCell"/>
</dbReference>
<feature type="binding site" evidence="6">
    <location>
        <position position="10"/>
    </location>
    <ligand>
        <name>[4Fe-4S] cluster</name>
        <dbReference type="ChEBI" id="CHEBI:49883"/>
    </ligand>
</feature>
<name>A0A7C4KHT4_9CHLR</name>
<evidence type="ECO:0000256" key="2">
    <source>
        <dbReference type="ARBA" id="ARBA00022723"/>
    </source>
</evidence>
<organism evidence="7">
    <name type="scientific">Anaerolinea thermolimosa</name>
    <dbReference type="NCBI Taxonomy" id="229919"/>
    <lineage>
        <taxon>Bacteria</taxon>
        <taxon>Bacillati</taxon>
        <taxon>Chloroflexota</taxon>
        <taxon>Anaerolineae</taxon>
        <taxon>Anaerolineales</taxon>
        <taxon>Anaerolineaceae</taxon>
        <taxon>Anaerolinea</taxon>
    </lineage>
</organism>